<dbReference type="PANTHER" id="PTHR11066">
    <property type="entry name" value="ACYL-COA THIOESTERASE"/>
    <property type="match status" value="1"/>
</dbReference>
<dbReference type="InterPro" id="IPR049450">
    <property type="entry name" value="ACOT8-like_C"/>
</dbReference>
<name>A0AAD6J3Z9_DREDA</name>
<feature type="domain" description="Acyl-CoA thioesterase-like C-terminal" evidence="2">
    <location>
        <begin position="207"/>
        <end position="323"/>
    </location>
</feature>
<organism evidence="3 4">
    <name type="scientific">Drechslerella dactyloides</name>
    <name type="common">Nematode-trapping fungus</name>
    <name type="synonym">Arthrobotrys dactyloides</name>
    <dbReference type="NCBI Taxonomy" id="74499"/>
    <lineage>
        <taxon>Eukaryota</taxon>
        <taxon>Fungi</taxon>
        <taxon>Dikarya</taxon>
        <taxon>Ascomycota</taxon>
        <taxon>Pezizomycotina</taxon>
        <taxon>Orbiliomycetes</taxon>
        <taxon>Orbiliales</taxon>
        <taxon>Orbiliaceae</taxon>
        <taxon>Drechslerella</taxon>
    </lineage>
</organism>
<dbReference type="Pfam" id="PF20789">
    <property type="entry name" value="4HBT_3C"/>
    <property type="match status" value="1"/>
</dbReference>
<dbReference type="PANTHER" id="PTHR11066:SF34">
    <property type="entry name" value="ACYL-COENZYME A THIOESTERASE 8"/>
    <property type="match status" value="1"/>
</dbReference>
<dbReference type="GO" id="GO:0047617">
    <property type="term" value="F:fatty acyl-CoA hydrolase activity"/>
    <property type="evidence" value="ECO:0007669"/>
    <property type="project" value="InterPro"/>
</dbReference>
<evidence type="ECO:0000313" key="4">
    <source>
        <dbReference type="Proteomes" id="UP001221413"/>
    </source>
</evidence>
<dbReference type="InterPro" id="IPR029069">
    <property type="entry name" value="HotDog_dom_sf"/>
</dbReference>
<dbReference type="GO" id="GO:0006637">
    <property type="term" value="P:acyl-CoA metabolic process"/>
    <property type="evidence" value="ECO:0007669"/>
    <property type="project" value="InterPro"/>
</dbReference>
<comment type="caution">
    <text evidence="3">The sequence shown here is derived from an EMBL/GenBank/DDBJ whole genome shotgun (WGS) entry which is preliminary data.</text>
</comment>
<dbReference type="SUPFAM" id="SSF54637">
    <property type="entry name" value="Thioesterase/thiol ester dehydrase-isomerase"/>
    <property type="match status" value="2"/>
</dbReference>
<dbReference type="Gene3D" id="2.40.160.210">
    <property type="entry name" value="Acyl-CoA thioesterase, double hotdog domain"/>
    <property type="match status" value="1"/>
</dbReference>
<evidence type="ECO:0000256" key="1">
    <source>
        <dbReference type="ARBA" id="ARBA00006538"/>
    </source>
</evidence>
<comment type="similarity">
    <text evidence="1">Belongs to the C/M/P thioester hydrolase family.</text>
</comment>
<evidence type="ECO:0000313" key="3">
    <source>
        <dbReference type="EMBL" id="KAJ6261657.1"/>
    </source>
</evidence>
<dbReference type="EMBL" id="JAQGDS010000003">
    <property type="protein sequence ID" value="KAJ6261657.1"/>
    <property type="molecule type" value="Genomic_DNA"/>
</dbReference>
<dbReference type="InterPro" id="IPR003703">
    <property type="entry name" value="Acyl_CoA_thio"/>
</dbReference>
<sequence length="335" mass="37249">MEQSKEMGHQLPIRYIPAPILRQLDVNTFKDDPDSAISIPEKHYLPTRSISVFGGQLIGHTILVAHATVSDGLSIHSFHGSFIDKSGSPFPVRVLHNKLVFIAMMSFHRLEENPSLKFTRSIPADFPKIRLMEPVKRSDYDLSIANDGLKHNDEVLLAALEAKHLIPRTAKASSDTLKLDNLLKEAPTLPITGIGKASQIIQKLVHWERLANLTPLPSSVDSKVVWQYIRVNGVLPSSPKYGAAAFGMVSDAFSSQLPAVVLPHKDLAWITSLDHVMYFHRPFDPTKWLAVENVVSVADAGRSVVEMRYWNEDGELVATVLQEEAKIEALSATLW</sequence>
<dbReference type="Proteomes" id="UP001221413">
    <property type="component" value="Unassembled WGS sequence"/>
</dbReference>
<dbReference type="CDD" id="cd03444">
    <property type="entry name" value="Thioesterase_II_repeat1"/>
    <property type="match status" value="1"/>
</dbReference>
<dbReference type="GO" id="GO:0005782">
    <property type="term" value="C:peroxisomal matrix"/>
    <property type="evidence" value="ECO:0007669"/>
    <property type="project" value="UniProtKB-SubCell"/>
</dbReference>
<gene>
    <name evidence="3" type="ORF">Dda_2455</name>
</gene>
<evidence type="ECO:0000259" key="2">
    <source>
        <dbReference type="Pfam" id="PF20789"/>
    </source>
</evidence>
<dbReference type="AlphaFoldDB" id="A0AAD6J3Z9"/>
<reference evidence="3" key="1">
    <citation type="submission" date="2023-01" db="EMBL/GenBank/DDBJ databases">
        <title>The chitinases involved in constricting ring structure development in the nematode-trapping fungus Drechslerella dactyloides.</title>
        <authorList>
            <person name="Wang R."/>
            <person name="Zhang L."/>
            <person name="Tang P."/>
            <person name="Li S."/>
            <person name="Liang L."/>
        </authorList>
    </citation>
    <scope>NUCLEOTIDE SEQUENCE</scope>
    <source>
        <strain evidence="3">YMF1.00031</strain>
    </source>
</reference>
<protein>
    <submittedName>
        <fullName evidence="3">Acyl-coenzyme A thioesterase</fullName>
    </submittedName>
</protein>
<accession>A0AAD6J3Z9</accession>
<dbReference type="GO" id="GO:0009062">
    <property type="term" value="P:fatty acid catabolic process"/>
    <property type="evidence" value="ECO:0007669"/>
    <property type="project" value="TreeGrafter"/>
</dbReference>
<dbReference type="InterPro" id="IPR042171">
    <property type="entry name" value="Acyl-CoA_hotdog"/>
</dbReference>
<keyword evidence="4" id="KW-1185">Reference proteome</keyword>
<proteinExistence type="inferred from homology"/>